<dbReference type="STRING" id="908337.HMPREF9257_1588"/>
<accession>E4KPU9</accession>
<dbReference type="InterPro" id="IPR017853">
    <property type="entry name" value="GH"/>
</dbReference>
<dbReference type="RefSeq" id="WP_006418350.1">
    <property type="nucleotide sequence ID" value="NZ_AENN01000015.1"/>
</dbReference>
<dbReference type="Gene3D" id="3.20.20.80">
    <property type="entry name" value="Glycosidases"/>
    <property type="match status" value="1"/>
</dbReference>
<organism evidence="1 2">
    <name type="scientific">Eremococcus coleocola ACS-139-V-Col8</name>
    <dbReference type="NCBI Taxonomy" id="908337"/>
    <lineage>
        <taxon>Bacteria</taxon>
        <taxon>Bacillati</taxon>
        <taxon>Bacillota</taxon>
        <taxon>Bacilli</taxon>
        <taxon>Lactobacillales</taxon>
        <taxon>Aerococcaceae</taxon>
        <taxon>Eremococcus</taxon>
    </lineage>
</organism>
<dbReference type="EMBL" id="AENN01000015">
    <property type="protein sequence ID" value="EFR31147.1"/>
    <property type="molecule type" value="Genomic_DNA"/>
</dbReference>
<evidence type="ECO:0000313" key="2">
    <source>
        <dbReference type="Proteomes" id="UP000005990"/>
    </source>
</evidence>
<reference evidence="1 2" key="1">
    <citation type="submission" date="2010-10" db="EMBL/GenBank/DDBJ databases">
        <authorList>
            <person name="Durkin A.S."/>
            <person name="Madupu R."/>
            <person name="Torralba M."/>
            <person name="Gillis M."/>
            <person name="Methe B."/>
            <person name="Sutton G."/>
            <person name="Nelson K.E."/>
        </authorList>
    </citation>
    <scope>NUCLEOTIDE SEQUENCE [LARGE SCALE GENOMIC DNA]</scope>
    <source>
        <strain evidence="1 2">ACS-139-V-Col8</strain>
    </source>
</reference>
<sequence length="58" mass="6352">MIDEAADRGIAIMVNVVLNHVGYGVDGVDGSITDPEILDRFKGMIWKEPVDANTDKIH</sequence>
<dbReference type="SUPFAM" id="SSF51445">
    <property type="entry name" value="(Trans)glycosidases"/>
    <property type="match status" value="1"/>
</dbReference>
<comment type="caution">
    <text evidence="1">The sequence shown here is derived from an EMBL/GenBank/DDBJ whole genome shotgun (WGS) entry which is preliminary data.</text>
</comment>
<dbReference type="Proteomes" id="UP000005990">
    <property type="component" value="Unassembled WGS sequence"/>
</dbReference>
<evidence type="ECO:0000313" key="1">
    <source>
        <dbReference type="EMBL" id="EFR31147.1"/>
    </source>
</evidence>
<gene>
    <name evidence="1" type="ORF">HMPREF9257_1588</name>
</gene>
<name>E4KPU9_9LACT</name>
<keyword evidence="2" id="KW-1185">Reference proteome</keyword>
<protein>
    <submittedName>
        <fullName evidence="1">Uncharacterized protein</fullName>
    </submittedName>
</protein>
<dbReference type="AlphaFoldDB" id="E4KPU9"/>
<proteinExistence type="predicted"/>